<gene>
    <name evidence="9" type="ordered locus">Olsu_1172</name>
</gene>
<dbReference type="GO" id="GO:0016740">
    <property type="term" value="F:transferase activity"/>
    <property type="evidence" value="ECO:0007669"/>
    <property type="project" value="UniProtKB-KW"/>
</dbReference>
<dbReference type="InterPro" id="IPR050979">
    <property type="entry name" value="LD-transpeptidase"/>
</dbReference>
<dbReference type="CDD" id="cd16913">
    <property type="entry name" value="YkuD_like"/>
    <property type="match status" value="1"/>
</dbReference>
<dbReference type="GO" id="GO:0071555">
    <property type="term" value="P:cell wall organization"/>
    <property type="evidence" value="ECO:0007669"/>
    <property type="project" value="UniProtKB-UniRule"/>
</dbReference>
<dbReference type="MEROPS" id="C82.001"/>
<dbReference type="SUPFAM" id="SSF141523">
    <property type="entry name" value="L,D-transpeptidase catalytic domain-like"/>
    <property type="match status" value="1"/>
</dbReference>
<keyword evidence="4 6" id="KW-0573">Peptidoglycan synthesis</keyword>
<keyword evidence="10" id="KW-1185">Reference proteome</keyword>
<dbReference type="UniPathway" id="UPA00219"/>
<dbReference type="GO" id="GO:0005576">
    <property type="term" value="C:extracellular region"/>
    <property type="evidence" value="ECO:0007669"/>
    <property type="project" value="TreeGrafter"/>
</dbReference>
<dbReference type="InterPro" id="IPR005490">
    <property type="entry name" value="LD_TPept_cat_dom"/>
</dbReference>
<evidence type="ECO:0000256" key="5">
    <source>
        <dbReference type="ARBA" id="ARBA00023316"/>
    </source>
</evidence>
<keyword evidence="7" id="KW-1133">Transmembrane helix</keyword>
<keyword evidence="5 6" id="KW-0961">Cell wall biogenesis/degradation</keyword>
<dbReference type="PANTHER" id="PTHR30582">
    <property type="entry name" value="L,D-TRANSPEPTIDASE"/>
    <property type="match status" value="1"/>
</dbReference>
<dbReference type="GO" id="GO:0018104">
    <property type="term" value="P:peptidoglycan-protein cross-linking"/>
    <property type="evidence" value="ECO:0007669"/>
    <property type="project" value="TreeGrafter"/>
</dbReference>
<evidence type="ECO:0000256" key="4">
    <source>
        <dbReference type="ARBA" id="ARBA00022984"/>
    </source>
</evidence>
<keyword evidence="7" id="KW-0472">Membrane</keyword>
<protein>
    <submittedName>
        <fullName evidence="9">ErfK/YbiS/YcfS/YnhG family protein</fullName>
    </submittedName>
</protein>
<comment type="pathway">
    <text evidence="1 6">Cell wall biogenesis; peptidoglycan biosynthesis.</text>
</comment>
<dbReference type="Gene3D" id="2.40.440.10">
    <property type="entry name" value="L,D-transpeptidase catalytic domain-like"/>
    <property type="match status" value="1"/>
</dbReference>
<evidence type="ECO:0000256" key="3">
    <source>
        <dbReference type="ARBA" id="ARBA00022960"/>
    </source>
</evidence>
<dbReference type="InterPro" id="IPR038063">
    <property type="entry name" value="Transpep_catalytic_dom"/>
</dbReference>
<dbReference type="AlphaFoldDB" id="E1QVX9"/>
<evidence type="ECO:0000259" key="8">
    <source>
        <dbReference type="PROSITE" id="PS52029"/>
    </source>
</evidence>
<dbReference type="PANTHER" id="PTHR30582:SF2">
    <property type="entry name" value="L,D-TRANSPEPTIDASE YCIB-RELATED"/>
    <property type="match status" value="1"/>
</dbReference>
<dbReference type="GO" id="GO:0071972">
    <property type="term" value="F:peptidoglycan L,D-transpeptidase activity"/>
    <property type="evidence" value="ECO:0007669"/>
    <property type="project" value="TreeGrafter"/>
</dbReference>
<feature type="transmembrane region" description="Helical" evidence="7">
    <location>
        <begin position="16"/>
        <end position="38"/>
    </location>
</feature>
<evidence type="ECO:0000313" key="9">
    <source>
        <dbReference type="EMBL" id="ADK68282.1"/>
    </source>
</evidence>
<keyword evidence="3 6" id="KW-0133">Cell shape</keyword>
<dbReference type="STRING" id="633147.Olsu_1172"/>
<feature type="active site" description="Proton donor/acceptor" evidence="6">
    <location>
        <position position="418"/>
    </location>
</feature>
<keyword evidence="7" id="KW-0812">Transmembrane</keyword>
<reference evidence="9 10" key="1">
    <citation type="journal article" date="2010" name="Stand. Genomic Sci.">
        <title>Complete genome sequence of Olsenella uli type strain (VPI D76D-27C).</title>
        <authorList>
            <person name="Goker M."/>
            <person name="Held B."/>
            <person name="Lucas S."/>
            <person name="Nolan M."/>
            <person name="Yasawong M."/>
            <person name="Glavina Del Rio T."/>
            <person name="Tice H."/>
            <person name="Cheng J.F."/>
            <person name="Bruce D."/>
            <person name="Detter J.C."/>
            <person name="Tapia R."/>
            <person name="Han C."/>
            <person name="Goodwin L."/>
            <person name="Pitluck S."/>
            <person name="Liolios K."/>
            <person name="Ivanova N."/>
            <person name="Mavromatis K."/>
            <person name="Mikhailova N."/>
            <person name="Pati A."/>
            <person name="Chen A."/>
            <person name="Palaniappan K."/>
            <person name="Land M."/>
            <person name="Hauser L."/>
            <person name="Chang Y.J."/>
            <person name="Jeffries C.D."/>
            <person name="Rohde M."/>
            <person name="Sikorski J."/>
            <person name="Pukall R."/>
            <person name="Woyke T."/>
            <person name="Bristow J."/>
            <person name="Eisen J.A."/>
            <person name="Markowitz V."/>
            <person name="Hugenholtz P."/>
            <person name="Kyrpides N.C."/>
            <person name="Klenk H.P."/>
            <person name="Lapidus A."/>
        </authorList>
    </citation>
    <scope>NUCLEOTIDE SEQUENCE [LARGE SCALE GENOMIC DNA]</scope>
    <source>
        <strain evidence="10">ATCC 49627 / DSM 7084 / CIP 109912 / JCM 12494 / NCIMB 702895 / VPI D76D-27C</strain>
    </source>
</reference>
<proteinExistence type="predicted"/>
<feature type="domain" description="L,D-TPase catalytic" evidence="8">
    <location>
        <begin position="334"/>
        <end position="463"/>
    </location>
</feature>
<evidence type="ECO:0000313" key="10">
    <source>
        <dbReference type="Proteomes" id="UP000000333"/>
    </source>
</evidence>
<dbReference type="Proteomes" id="UP000000333">
    <property type="component" value="Chromosome"/>
</dbReference>
<dbReference type="eggNOG" id="COG1376">
    <property type="taxonomic scope" value="Bacteria"/>
</dbReference>
<dbReference type="HOGENOM" id="CLU_022707_2_1_11"/>
<feature type="active site" description="Nucleophile" evidence="6">
    <location>
        <position position="439"/>
    </location>
</feature>
<evidence type="ECO:0000256" key="6">
    <source>
        <dbReference type="PROSITE-ProRule" id="PRU01373"/>
    </source>
</evidence>
<dbReference type="EMBL" id="CP002106">
    <property type="protein sequence ID" value="ADK68282.1"/>
    <property type="molecule type" value="Genomic_DNA"/>
</dbReference>
<organism evidence="9 10">
    <name type="scientific">Olsenella uli (strain ATCC 49627 / DSM 7084 / CCUG 31166 / CIP 109912 / JCM 12494 / LMG 11480 / NCIMB 702895 / VPI D76D-27C)</name>
    <name type="common">Lactobacillus uli</name>
    <dbReference type="NCBI Taxonomy" id="633147"/>
    <lineage>
        <taxon>Bacteria</taxon>
        <taxon>Bacillati</taxon>
        <taxon>Actinomycetota</taxon>
        <taxon>Coriobacteriia</taxon>
        <taxon>Coriobacteriales</taxon>
        <taxon>Atopobiaceae</taxon>
        <taxon>Olsenella</taxon>
    </lineage>
</organism>
<sequence length="464" mass="48802">MSPQPNSPASSPARRAIVGIAVVLAVLVAIYGGGALHFSSHFVPGTTVNGEPVANMTADVLSAHVSDRVSRYALTLTGDGLELGVKASDITLSVQGDAYAQAAMSQVRGYAWPLDLVMPKDILVGEGVSFDDAALSEIVGSAVDAFNASAAPPTNSVSTYDASSGQFRISDAAVGTAIDRERAIEAARQAAGALRPTAAIDEGALVQPAVTADNAQLVSANDLANRMLALDIPITRGGVEVTHVTGGVICGWVSVAEDFSVNVDQTAIVQWANDTLAAQVASSDEEHDYAIDADAVAGALAQRITELDAGALEASVTVTETRPPESEGAASRGRHVDVNLSTQYARFYDTDGSVIWRSYLVSGNTSMGRGTPTGTFALNAKRTDEMLIGADENHDGQPDYKSHVNYWMPFVGNSVGLHDATWRSRFGGTIYAWNGSHGCVNLPYDDAERLYELINVGDTVYVHW</sequence>
<evidence type="ECO:0000256" key="1">
    <source>
        <dbReference type="ARBA" id="ARBA00004752"/>
    </source>
</evidence>
<keyword evidence="2" id="KW-0808">Transferase</keyword>
<evidence type="ECO:0000256" key="2">
    <source>
        <dbReference type="ARBA" id="ARBA00022679"/>
    </source>
</evidence>
<accession>E1QVX9</accession>
<dbReference type="Pfam" id="PF03734">
    <property type="entry name" value="YkuD"/>
    <property type="match status" value="1"/>
</dbReference>
<dbReference type="KEGG" id="ols:Olsu_1172"/>
<name>E1QVX9_OLSUV</name>
<evidence type="ECO:0000256" key="7">
    <source>
        <dbReference type="SAM" id="Phobius"/>
    </source>
</evidence>
<dbReference type="GO" id="GO:0008360">
    <property type="term" value="P:regulation of cell shape"/>
    <property type="evidence" value="ECO:0007669"/>
    <property type="project" value="UniProtKB-UniRule"/>
</dbReference>
<dbReference type="PROSITE" id="PS52029">
    <property type="entry name" value="LD_TPASE"/>
    <property type="match status" value="1"/>
</dbReference>